<feature type="compositionally biased region" description="Polar residues" evidence="1">
    <location>
        <begin position="223"/>
        <end position="233"/>
    </location>
</feature>
<dbReference type="AlphaFoldDB" id="A0AAJ0HG41"/>
<keyword evidence="3" id="KW-1185">Reference proteome</keyword>
<dbReference type="Proteomes" id="UP001275084">
    <property type="component" value="Unassembled WGS sequence"/>
</dbReference>
<accession>A0AAJ0HG41</accession>
<organism evidence="2 3">
    <name type="scientific">Lasiosphaeria hispida</name>
    <dbReference type="NCBI Taxonomy" id="260671"/>
    <lineage>
        <taxon>Eukaryota</taxon>
        <taxon>Fungi</taxon>
        <taxon>Dikarya</taxon>
        <taxon>Ascomycota</taxon>
        <taxon>Pezizomycotina</taxon>
        <taxon>Sordariomycetes</taxon>
        <taxon>Sordariomycetidae</taxon>
        <taxon>Sordariales</taxon>
        <taxon>Lasiosphaeriaceae</taxon>
        <taxon>Lasiosphaeria</taxon>
    </lineage>
</organism>
<feature type="region of interest" description="Disordered" evidence="1">
    <location>
        <begin position="194"/>
        <end position="233"/>
    </location>
</feature>
<proteinExistence type="predicted"/>
<protein>
    <submittedName>
        <fullName evidence="2">Uncharacterized protein</fullName>
    </submittedName>
</protein>
<evidence type="ECO:0000313" key="3">
    <source>
        <dbReference type="Proteomes" id="UP001275084"/>
    </source>
</evidence>
<sequence>MAIVAGGTLATMRMSPAYEEIGALSRVLEAVSNACGLVPSAVIAQIDPDSGLWTTVTATLTDIKITIDKLNELLGEVDKSSSFFSRGSLRKPTKHINCLLISNHSSQDSVLAVLSSLRSQVRRVGFSLNRPSAHAGVDDERISQNLRQMVRVAEGFYSGANTIIREEPRSSVWSGSIRGNALTENQLSDIKAWIPPPIEETPVNSPSATSSAAAERAYASDSTTASKKISSSG</sequence>
<reference evidence="2" key="2">
    <citation type="submission" date="2023-06" db="EMBL/GenBank/DDBJ databases">
        <authorList>
            <consortium name="Lawrence Berkeley National Laboratory"/>
            <person name="Haridas S."/>
            <person name="Hensen N."/>
            <person name="Bonometti L."/>
            <person name="Westerberg I."/>
            <person name="Brannstrom I.O."/>
            <person name="Guillou S."/>
            <person name="Cros-Aarteil S."/>
            <person name="Calhoun S."/>
            <person name="Kuo A."/>
            <person name="Mondo S."/>
            <person name="Pangilinan J."/>
            <person name="Riley R."/>
            <person name="Labutti K."/>
            <person name="Andreopoulos B."/>
            <person name="Lipzen A."/>
            <person name="Chen C."/>
            <person name="Yanf M."/>
            <person name="Daum C."/>
            <person name="Ng V."/>
            <person name="Clum A."/>
            <person name="Steindorff A."/>
            <person name="Ohm R."/>
            <person name="Martin F."/>
            <person name="Silar P."/>
            <person name="Natvig D."/>
            <person name="Lalanne C."/>
            <person name="Gautier V."/>
            <person name="Ament-Velasquez S.L."/>
            <person name="Kruys A."/>
            <person name="Hutchinson M.I."/>
            <person name="Powell A.J."/>
            <person name="Barry K."/>
            <person name="Miller A.N."/>
            <person name="Grigoriev I.V."/>
            <person name="Debuchy R."/>
            <person name="Gladieux P."/>
            <person name="Thoren M.H."/>
            <person name="Johannesson H."/>
        </authorList>
    </citation>
    <scope>NUCLEOTIDE SEQUENCE</scope>
    <source>
        <strain evidence="2">CBS 955.72</strain>
    </source>
</reference>
<dbReference type="EMBL" id="JAUIQD010000005">
    <property type="protein sequence ID" value="KAK3350208.1"/>
    <property type="molecule type" value="Genomic_DNA"/>
</dbReference>
<gene>
    <name evidence="2" type="ORF">B0T25DRAFT_262156</name>
</gene>
<evidence type="ECO:0000256" key="1">
    <source>
        <dbReference type="SAM" id="MobiDB-lite"/>
    </source>
</evidence>
<feature type="compositionally biased region" description="Low complexity" evidence="1">
    <location>
        <begin position="205"/>
        <end position="222"/>
    </location>
</feature>
<comment type="caution">
    <text evidence="2">The sequence shown here is derived from an EMBL/GenBank/DDBJ whole genome shotgun (WGS) entry which is preliminary data.</text>
</comment>
<evidence type="ECO:0000313" key="2">
    <source>
        <dbReference type="EMBL" id="KAK3350208.1"/>
    </source>
</evidence>
<reference evidence="2" key="1">
    <citation type="journal article" date="2023" name="Mol. Phylogenet. Evol.">
        <title>Genome-scale phylogeny and comparative genomics of the fungal order Sordariales.</title>
        <authorList>
            <person name="Hensen N."/>
            <person name="Bonometti L."/>
            <person name="Westerberg I."/>
            <person name="Brannstrom I.O."/>
            <person name="Guillou S."/>
            <person name="Cros-Aarteil S."/>
            <person name="Calhoun S."/>
            <person name="Haridas S."/>
            <person name="Kuo A."/>
            <person name="Mondo S."/>
            <person name="Pangilinan J."/>
            <person name="Riley R."/>
            <person name="LaButti K."/>
            <person name="Andreopoulos B."/>
            <person name="Lipzen A."/>
            <person name="Chen C."/>
            <person name="Yan M."/>
            <person name="Daum C."/>
            <person name="Ng V."/>
            <person name="Clum A."/>
            <person name="Steindorff A."/>
            <person name="Ohm R.A."/>
            <person name="Martin F."/>
            <person name="Silar P."/>
            <person name="Natvig D.O."/>
            <person name="Lalanne C."/>
            <person name="Gautier V."/>
            <person name="Ament-Velasquez S.L."/>
            <person name="Kruys A."/>
            <person name="Hutchinson M.I."/>
            <person name="Powell A.J."/>
            <person name="Barry K."/>
            <person name="Miller A.N."/>
            <person name="Grigoriev I.V."/>
            <person name="Debuchy R."/>
            <person name="Gladieux P."/>
            <person name="Hiltunen Thoren M."/>
            <person name="Johannesson H."/>
        </authorList>
    </citation>
    <scope>NUCLEOTIDE SEQUENCE</scope>
    <source>
        <strain evidence="2">CBS 955.72</strain>
    </source>
</reference>
<name>A0AAJ0HG41_9PEZI</name>